<feature type="compositionally biased region" description="Acidic residues" evidence="1">
    <location>
        <begin position="169"/>
        <end position="192"/>
    </location>
</feature>
<gene>
    <name evidence="2" type="ORF">J2753_000169</name>
</gene>
<dbReference type="RefSeq" id="WP_209489519.1">
    <property type="nucleotide sequence ID" value="NZ_JAGGLC010000001.1"/>
</dbReference>
<evidence type="ECO:0000313" key="2">
    <source>
        <dbReference type="EMBL" id="MBP1985696.1"/>
    </source>
</evidence>
<protein>
    <submittedName>
        <fullName evidence="2">Uncharacterized protein</fullName>
    </submittedName>
</protein>
<keyword evidence="3" id="KW-1185">Reference proteome</keyword>
<comment type="caution">
    <text evidence="2">The sequence shown here is derived from an EMBL/GenBank/DDBJ whole genome shotgun (WGS) entry which is preliminary data.</text>
</comment>
<evidence type="ECO:0000256" key="1">
    <source>
        <dbReference type="SAM" id="MobiDB-lite"/>
    </source>
</evidence>
<dbReference type="AlphaFoldDB" id="A0A8T4GS79"/>
<dbReference type="Proteomes" id="UP000823736">
    <property type="component" value="Unassembled WGS sequence"/>
</dbReference>
<dbReference type="Pfam" id="PF26419">
    <property type="entry name" value="DUF8114"/>
    <property type="match status" value="1"/>
</dbReference>
<accession>A0A8T4GS79</accession>
<feature type="compositionally biased region" description="Basic and acidic residues" evidence="1">
    <location>
        <begin position="146"/>
        <end position="168"/>
    </location>
</feature>
<sequence>MAKVSVGLRGWRFDEEEVFTDDGEWAPLDEMSDDTRNRLLRLGMLLDQPCDACYLEHGEEAKQQANPAAIVYGEPGDEVLLCEHHEADFLYWFREEGGSDRTGEEQFRDLFHEWFAAGNRAPEEYGPDEHVEEAPESLPNLPTPEEAQRRLEDAADYEEKRYDLRVPESDDEGATEDLDMDDLDLDTEYPSG</sequence>
<proteinExistence type="predicted"/>
<dbReference type="OrthoDB" id="341007at2157"/>
<evidence type="ECO:0000313" key="3">
    <source>
        <dbReference type="Proteomes" id="UP000823736"/>
    </source>
</evidence>
<dbReference type="InterPro" id="IPR058427">
    <property type="entry name" value="DUF8114"/>
</dbReference>
<feature type="region of interest" description="Disordered" evidence="1">
    <location>
        <begin position="121"/>
        <end position="192"/>
    </location>
</feature>
<feature type="compositionally biased region" description="Basic and acidic residues" evidence="1">
    <location>
        <begin position="121"/>
        <end position="133"/>
    </location>
</feature>
<reference evidence="2" key="1">
    <citation type="submission" date="2021-03" db="EMBL/GenBank/DDBJ databases">
        <title>Genomic Encyclopedia of Type Strains, Phase IV (KMG-IV): sequencing the most valuable type-strain genomes for metagenomic binning, comparative biology and taxonomic classification.</title>
        <authorList>
            <person name="Goeker M."/>
        </authorList>
    </citation>
    <scope>NUCLEOTIDE SEQUENCE</scope>
    <source>
        <strain evidence="2">DSM 26232</strain>
    </source>
</reference>
<dbReference type="EMBL" id="JAGGLC010000001">
    <property type="protein sequence ID" value="MBP1985696.1"/>
    <property type="molecule type" value="Genomic_DNA"/>
</dbReference>
<name>A0A8T4GS79_9EURY</name>
<organism evidence="2 3">
    <name type="scientific">Halolamina salifodinae</name>
    <dbReference type="NCBI Taxonomy" id="1202767"/>
    <lineage>
        <taxon>Archaea</taxon>
        <taxon>Methanobacteriati</taxon>
        <taxon>Methanobacteriota</taxon>
        <taxon>Stenosarchaea group</taxon>
        <taxon>Halobacteria</taxon>
        <taxon>Halobacteriales</taxon>
        <taxon>Haloferacaceae</taxon>
    </lineage>
</organism>